<name>A0ABS0EIA7_9FLAO</name>
<dbReference type="Gene3D" id="3.30.750.24">
    <property type="entry name" value="STAS domain"/>
    <property type="match status" value="1"/>
</dbReference>
<feature type="transmembrane region" description="Helical" evidence="5">
    <location>
        <begin position="20"/>
        <end position="39"/>
    </location>
</feature>
<dbReference type="CDD" id="cd07042">
    <property type="entry name" value="STAS_SulP_like_sulfate_transporter"/>
    <property type="match status" value="1"/>
</dbReference>
<evidence type="ECO:0000256" key="1">
    <source>
        <dbReference type="ARBA" id="ARBA00004141"/>
    </source>
</evidence>
<evidence type="ECO:0000256" key="4">
    <source>
        <dbReference type="ARBA" id="ARBA00023136"/>
    </source>
</evidence>
<keyword evidence="8" id="KW-1185">Reference proteome</keyword>
<evidence type="ECO:0000256" key="5">
    <source>
        <dbReference type="SAM" id="Phobius"/>
    </source>
</evidence>
<evidence type="ECO:0000256" key="2">
    <source>
        <dbReference type="ARBA" id="ARBA00022692"/>
    </source>
</evidence>
<feature type="transmembrane region" description="Helical" evidence="5">
    <location>
        <begin position="385"/>
        <end position="407"/>
    </location>
</feature>
<gene>
    <name evidence="7" type="ORF">ITJ86_09490</name>
</gene>
<keyword evidence="2 5" id="KW-0812">Transmembrane</keyword>
<dbReference type="RefSeq" id="WP_195871402.1">
    <property type="nucleotide sequence ID" value="NZ_JADOET010000007.1"/>
</dbReference>
<evidence type="ECO:0000256" key="3">
    <source>
        <dbReference type="ARBA" id="ARBA00022989"/>
    </source>
</evidence>
<feature type="transmembrane region" description="Helical" evidence="5">
    <location>
        <begin position="66"/>
        <end position="83"/>
    </location>
</feature>
<reference evidence="7 8" key="1">
    <citation type="submission" date="2020-11" db="EMBL/GenBank/DDBJ databases">
        <title>Winogradskyella marina sp. nov., isolated from marine sediment.</title>
        <authorList>
            <person name="Bo J."/>
            <person name="Wang S."/>
            <person name="Song X."/>
            <person name="Du Z."/>
        </authorList>
    </citation>
    <scope>NUCLEOTIDE SEQUENCE [LARGE SCALE GENOMIC DNA]</scope>
    <source>
        <strain evidence="7 8">F6397</strain>
    </source>
</reference>
<organism evidence="7 8">
    <name type="scientific">Winogradskyella marina</name>
    <dbReference type="NCBI Taxonomy" id="2785530"/>
    <lineage>
        <taxon>Bacteria</taxon>
        <taxon>Pseudomonadati</taxon>
        <taxon>Bacteroidota</taxon>
        <taxon>Flavobacteriia</taxon>
        <taxon>Flavobacteriales</taxon>
        <taxon>Flavobacteriaceae</taxon>
        <taxon>Winogradskyella</taxon>
    </lineage>
</organism>
<feature type="transmembrane region" description="Helical" evidence="5">
    <location>
        <begin position="134"/>
        <end position="154"/>
    </location>
</feature>
<protein>
    <submittedName>
        <fullName evidence="7">SulP family inorganic anion transporter</fullName>
    </submittedName>
</protein>
<evidence type="ECO:0000313" key="7">
    <source>
        <dbReference type="EMBL" id="MBF8150129.1"/>
    </source>
</evidence>
<feature type="domain" description="SLC26A/SulP transporter" evidence="6">
    <location>
        <begin position="16"/>
        <end position="155"/>
    </location>
</feature>
<evidence type="ECO:0000313" key="8">
    <source>
        <dbReference type="Proteomes" id="UP000611215"/>
    </source>
</evidence>
<feature type="transmembrane region" description="Helical" evidence="5">
    <location>
        <begin position="472"/>
        <end position="503"/>
    </location>
</feature>
<dbReference type="Proteomes" id="UP000611215">
    <property type="component" value="Unassembled WGS sequence"/>
</dbReference>
<feature type="domain" description="SLC26A/SulP transporter" evidence="6">
    <location>
        <begin position="256"/>
        <end position="476"/>
    </location>
</feature>
<dbReference type="SUPFAM" id="SSF52091">
    <property type="entry name" value="SpoIIaa-like"/>
    <property type="match status" value="1"/>
</dbReference>
<feature type="transmembrane region" description="Helical" evidence="5">
    <location>
        <begin position="438"/>
        <end position="460"/>
    </location>
</feature>
<feature type="transmembrane region" description="Helical" evidence="5">
    <location>
        <begin position="253"/>
        <end position="270"/>
    </location>
</feature>
<evidence type="ECO:0000259" key="6">
    <source>
        <dbReference type="Pfam" id="PF00916"/>
    </source>
</evidence>
<keyword evidence="4 5" id="KW-0472">Membrane</keyword>
<accession>A0ABS0EIA7</accession>
<dbReference type="InterPro" id="IPR036513">
    <property type="entry name" value="STAS_dom_sf"/>
</dbReference>
<sequence>MKFGKNTLKNFTQNPKNDILAGVTVSLAMIPEVVAFAFVAQISPIVALFGAFIIGIVSALFGGRPGLISGAAGAVAVIFVHMIQEGHAKGLLFDTPVDNMGYFYLLAAVVLMGLIQILAGVFKLGKFVRLIPHPVMLGFVNGLAIVIFLAQLGMFKENTKDIFGQNMRKTESKELVYNVSDNSVRDLISDTKIFSINEDTVTNISTGERVFIIADNQVYDIDTKQVVFNIKDNGFYSVRDNGVVKSTMEGEKLYIMIGLVLLTMFIIWGLPKLTKKMPAALTAILIVTLISIFGGLHSINVGDFIRDGGGAGLNGFDELSSKLNLSELWSHLPFNLDTLKFIAPYAFLAASVGLIETLMTMNLVDELTDSRGNGNRECVAQGAGNMVSGILGGTGGCGMIGQTVININAGGRGRLSGVMMAITLLTFILFADKYIEQVPIAALVGVMFMMVIDTFAWSSFRIMKKIPVSDAVVLVIVSVVTVFFDLAIAVFVGVIISALSFAWENAKKIRARKRIQKDGTKTYEIWGPLFFGSITAFNEKFDIKNDPDIVEIDFVEARISDHSAIEAIFIIVEKYQAEGKTIKLKHLSEDCKVLLYKASPKFKDVIVEAIDDPRYHLAADPERFTKPLSEYNV</sequence>
<proteinExistence type="predicted"/>
<feature type="transmembrane region" description="Helical" evidence="5">
    <location>
        <begin position="103"/>
        <end position="122"/>
    </location>
</feature>
<dbReference type="Pfam" id="PF00916">
    <property type="entry name" value="Sulfate_transp"/>
    <property type="match status" value="2"/>
</dbReference>
<feature type="transmembrane region" description="Helical" evidence="5">
    <location>
        <begin position="342"/>
        <end position="364"/>
    </location>
</feature>
<dbReference type="InterPro" id="IPR052706">
    <property type="entry name" value="Membrane-Transporter-like"/>
</dbReference>
<feature type="transmembrane region" description="Helical" evidence="5">
    <location>
        <begin position="277"/>
        <end position="299"/>
    </location>
</feature>
<comment type="caution">
    <text evidence="7">The sequence shown here is derived from an EMBL/GenBank/DDBJ whole genome shotgun (WGS) entry which is preliminary data.</text>
</comment>
<dbReference type="InterPro" id="IPR011547">
    <property type="entry name" value="SLC26A/SulP_dom"/>
</dbReference>
<feature type="transmembrane region" description="Helical" evidence="5">
    <location>
        <begin position="413"/>
        <end position="431"/>
    </location>
</feature>
<dbReference type="EMBL" id="JADOET010000007">
    <property type="protein sequence ID" value="MBF8150129.1"/>
    <property type="molecule type" value="Genomic_DNA"/>
</dbReference>
<dbReference type="PANTHER" id="PTHR43310:SF1">
    <property type="entry name" value="SULFATE TRANSPORTER YBAR-RELATED"/>
    <property type="match status" value="1"/>
</dbReference>
<keyword evidence="3 5" id="KW-1133">Transmembrane helix</keyword>
<dbReference type="PANTHER" id="PTHR43310">
    <property type="entry name" value="SULFATE TRANSPORTER YBAR-RELATED"/>
    <property type="match status" value="1"/>
</dbReference>
<feature type="transmembrane region" description="Helical" evidence="5">
    <location>
        <begin position="45"/>
        <end position="61"/>
    </location>
</feature>
<comment type="subcellular location">
    <subcellularLocation>
        <location evidence="1">Membrane</location>
        <topology evidence="1">Multi-pass membrane protein</topology>
    </subcellularLocation>
</comment>